<proteinExistence type="predicted"/>
<comment type="caution">
    <text evidence="1">The sequence shown here is derived from an EMBL/GenBank/DDBJ whole genome shotgun (WGS) entry which is preliminary data.</text>
</comment>
<dbReference type="AlphaFoldDB" id="A0A3L6R6L0"/>
<name>A0A3L6R6L0_PANMI</name>
<dbReference type="OrthoDB" id="685663at2759"/>
<evidence type="ECO:0000313" key="2">
    <source>
        <dbReference type="Proteomes" id="UP000275267"/>
    </source>
</evidence>
<gene>
    <name evidence="1" type="ORF">C2845_PM06G19380</name>
</gene>
<accession>A0A3L6R6L0</accession>
<protein>
    <submittedName>
        <fullName evidence="1">Uncharacterized protein</fullName>
    </submittedName>
</protein>
<organism evidence="1 2">
    <name type="scientific">Panicum miliaceum</name>
    <name type="common">Proso millet</name>
    <name type="synonym">Broomcorn millet</name>
    <dbReference type="NCBI Taxonomy" id="4540"/>
    <lineage>
        <taxon>Eukaryota</taxon>
        <taxon>Viridiplantae</taxon>
        <taxon>Streptophyta</taxon>
        <taxon>Embryophyta</taxon>
        <taxon>Tracheophyta</taxon>
        <taxon>Spermatophyta</taxon>
        <taxon>Magnoliopsida</taxon>
        <taxon>Liliopsida</taxon>
        <taxon>Poales</taxon>
        <taxon>Poaceae</taxon>
        <taxon>PACMAD clade</taxon>
        <taxon>Panicoideae</taxon>
        <taxon>Panicodae</taxon>
        <taxon>Paniceae</taxon>
        <taxon>Panicinae</taxon>
        <taxon>Panicum</taxon>
        <taxon>Panicum sect. Panicum</taxon>
    </lineage>
</organism>
<dbReference type="Proteomes" id="UP000275267">
    <property type="component" value="Unassembled WGS sequence"/>
</dbReference>
<sequence>MVTWACCAQQLGHLPWQNPQIHPFRSDLPQALCVTKAETMKFVNVVRSDGAKPGSSFTIATHGGDGDIWSGGVVWQSKLMTSLGPWR</sequence>
<reference evidence="2" key="1">
    <citation type="journal article" date="2019" name="Nat. Commun.">
        <title>The genome of broomcorn millet.</title>
        <authorList>
            <person name="Zou C."/>
            <person name="Miki D."/>
            <person name="Li D."/>
            <person name="Tang Q."/>
            <person name="Xiao L."/>
            <person name="Rajput S."/>
            <person name="Deng P."/>
            <person name="Jia W."/>
            <person name="Huang R."/>
            <person name="Zhang M."/>
            <person name="Sun Y."/>
            <person name="Hu J."/>
            <person name="Fu X."/>
            <person name="Schnable P.S."/>
            <person name="Li F."/>
            <person name="Zhang H."/>
            <person name="Feng B."/>
            <person name="Zhu X."/>
            <person name="Liu R."/>
            <person name="Schnable J.C."/>
            <person name="Zhu J.-K."/>
            <person name="Zhang H."/>
        </authorList>
    </citation>
    <scope>NUCLEOTIDE SEQUENCE [LARGE SCALE GENOMIC DNA]</scope>
</reference>
<keyword evidence="2" id="KW-1185">Reference proteome</keyword>
<dbReference type="EMBL" id="PQIB02000009">
    <property type="protein sequence ID" value="RLM98041.1"/>
    <property type="molecule type" value="Genomic_DNA"/>
</dbReference>
<evidence type="ECO:0000313" key="1">
    <source>
        <dbReference type="EMBL" id="RLM98041.1"/>
    </source>
</evidence>